<dbReference type="InterPro" id="IPR004685">
    <property type="entry name" value="Brnchd-chn_aa_trnsp_Livcs"/>
</dbReference>
<evidence type="ECO:0000256" key="7">
    <source>
        <dbReference type="ARBA" id="ARBA00022989"/>
    </source>
</evidence>
<evidence type="ECO:0000256" key="6">
    <source>
        <dbReference type="ARBA" id="ARBA00022970"/>
    </source>
</evidence>
<feature type="transmembrane region" description="Helical" evidence="9">
    <location>
        <begin position="12"/>
        <end position="34"/>
    </location>
</feature>
<feature type="transmembrane region" description="Helical" evidence="9">
    <location>
        <begin position="81"/>
        <end position="100"/>
    </location>
</feature>
<dbReference type="GO" id="GO:0015820">
    <property type="term" value="P:L-leucine transport"/>
    <property type="evidence" value="ECO:0007669"/>
    <property type="project" value="TreeGrafter"/>
</dbReference>
<dbReference type="GO" id="GO:0015190">
    <property type="term" value="F:L-leucine transmembrane transporter activity"/>
    <property type="evidence" value="ECO:0007669"/>
    <property type="project" value="TreeGrafter"/>
</dbReference>
<accession>A0A939D7Y3</accession>
<feature type="transmembrane region" description="Helical" evidence="9">
    <location>
        <begin position="336"/>
        <end position="361"/>
    </location>
</feature>
<dbReference type="AlphaFoldDB" id="A0A939D7Y3"/>
<comment type="subcellular location">
    <subcellularLocation>
        <location evidence="1 9">Cell membrane</location>
        <topology evidence="1 9">Multi-pass membrane protein</topology>
    </subcellularLocation>
</comment>
<feature type="transmembrane region" description="Helical" evidence="9">
    <location>
        <begin position="407"/>
        <end position="428"/>
    </location>
</feature>
<feature type="transmembrane region" description="Helical" evidence="9">
    <location>
        <begin position="46"/>
        <end position="69"/>
    </location>
</feature>
<evidence type="ECO:0000256" key="1">
    <source>
        <dbReference type="ARBA" id="ARBA00004651"/>
    </source>
</evidence>
<evidence type="ECO:0000313" key="11">
    <source>
        <dbReference type="Proteomes" id="UP000664545"/>
    </source>
</evidence>
<protein>
    <recommendedName>
        <fullName evidence="9">Branched-chain amino acid transport system carrier protein</fullName>
    </recommendedName>
</protein>
<dbReference type="Pfam" id="PF05525">
    <property type="entry name" value="Branch_AA_trans"/>
    <property type="match status" value="1"/>
</dbReference>
<dbReference type="NCBIfam" id="TIGR00796">
    <property type="entry name" value="livcs"/>
    <property type="match status" value="1"/>
</dbReference>
<feature type="transmembrane region" description="Helical" evidence="9">
    <location>
        <begin position="193"/>
        <end position="213"/>
    </location>
</feature>
<feature type="transmembrane region" description="Helical" evidence="9">
    <location>
        <begin position="225"/>
        <end position="248"/>
    </location>
</feature>
<keyword evidence="11" id="KW-1185">Reference proteome</keyword>
<dbReference type="PANTHER" id="PTHR30588:SF0">
    <property type="entry name" value="BRANCHED-CHAIN AMINO ACID PERMEASE BRNQ"/>
    <property type="match status" value="1"/>
</dbReference>
<evidence type="ECO:0000256" key="5">
    <source>
        <dbReference type="ARBA" id="ARBA00022692"/>
    </source>
</evidence>
<keyword evidence="4" id="KW-1003">Cell membrane</keyword>
<name>A0A939D7Y3_CLOAM</name>
<evidence type="ECO:0000256" key="3">
    <source>
        <dbReference type="ARBA" id="ARBA00022448"/>
    </source>
</evidence>
<dbReference type="RefSeq" id="WP_206581266.1">
    <property type="nucleotide sequence ID" value="NZ_JAFJZZ010000001.1"/>
</dbReference>
<sequence length="432" mass="46276">MIKENRIYKDIFILGLALFSMFFGAGSIIFPPYLGLISGSSWLSSFSAYFIADFGFAVLALFAILKTGGDVELITGKMGKIPGILLTSTIILCIGPLLAIPRTGATTYEMSVKVLFGDSTTLSVITSIVYFGIILLMTLHESAVVDIIGKYLTPILFIGLMAVIIKGIITPIGPIAQEPLINDVIKEGISAGYQTMDVLAALAFGIIIIKTVAQKGYHKDSEKRKIVASASLVAAAGMFIIFFGLAYLGATTSTLYGIEIGRAELLTNIIQNLMGNGGNILLGIVVFLACLTTGAALTSTTAEYFSSLSKGKVGYKTLIVIICIFSAIITNSGLDFIISFAGPILNIVYPAAIVLIILAFFHNYIRNIYVYRFAVLAAMIVNIMEILESAGKINFSIAWLPFSQYNFPWIVPAIVCGFLGALVPGTGLKNKN</sequence>
<reference evidence="10" key="1">
    <citation type="submission" date="2021-02" db="EMBL/GenBank/DDBJ databases">
        <title>Abyssanaerobacter marinus gen.nov., sp., nov, anaerobic bacterium isolated from the Onnuri vent field of Indian Ocean and suggestion of Mogibacteriaceae fam. nov., and proposal of reclassification of ambiguous this family's genus member.</title>
        <authorList>
            <person name="Kim Y.J."/>
            <person name="Yang J.-A."/>
        </authorList>
    </citation>
    <scope>NUCLEOTIDE SEQUENCE</scope>
    <source>
        <strain evidence="10">DSM 2634</strain>
    </source>
</reference>
<keyword evidence="8 9" id="KW-0472">Membrane</keyword>
<feature type="transmembrane region" description="Helical" evidence="9">
    <location>
        <begin position="280"/>
        <end position="301"/>
    </location>
</feature>
<dbReference type="PANTHER" id="PTHR30588">
    <property type="entry name" value="BRANCHED-CHAIN AMINO ACID TRANSPORT SYSTEM 2 CARRIER PROTEIN"/>
    <property type="match status" value="1"/>
</dbReference>
<feature type="transmembrane region" description="Helical" evidence="9">
    <location>
        <begin position="120"/>
        <end position="139"/>
    </location>
</feature>
<evidence type="ECO:0000256" key="8">
    <source>
        <dbReference type="ARBA" id="ARBA00023136"/>
    </source>
</evidence>
<keyword evidence="6 9" id="KW-0029">Amino-acid transport</keyword>
<gene>
    <name evidence="10" type="primary">brnQ</name>
    <name evidence="10" type="ORF">JYB65_03735</name>
</gene>
<dbReference type="GO" id="GO:0005886">
    <property type="term" value="C:plasma membrane"/>
    <property type="evidence" value="ECO:0007669"/>
    <property type="project" value="UniProtKB-SubCell"/>
</dbReference>
<keyword evidence="7 9" id="KW-1133">Transmembrane helix</keyword>
<keyword evidence="5 9" id="KW-0812">Transmembrane</keyword>
<evidence type="ECO:0000256" key="2">
    <source>
        <dbReference type="ARBA" id="ARBA00008540"/>
    </source>
</evidence>
<evidence type="ECO:0000256" key="4">
    <source>
        <dbReference type="ARBA" id="ARBA00022475"/>
    </source>
</evidence>
<evidence type="ECO:0000256" key="9">
    <source>
        <dbReference type="RuleBase" id="RU362122"/>
    </source>
</evidence>
<dbReference type="GO" id="GO:0015188">
    <property type="term" value="F:L-isoleucine transmembrane transporter activity"/>
    <property type="evidence" value="ECO:0007669"/>
    <property type="project" value="TreeGrafter"/>
</dbReference>
<comment type="similarity">
    <text evidence="2 9">Belongs to the branched chain amino acid transporter family.</text>
</comment>
<comment type="function">
    <text evidence="9">Component of the transport system for branched-chain amino acids.</text>
</comment>
<dbReference type="GO" id="GO:0015818">
    <property type="term" value="P:isoleucine transport"/>
    <property type="evidence" value="ECO:0007669"/>
    <property type="project" value="TreeGrafter"/>
</dbReference>
<evidence type="ECO:0000313" key="10">
    <source>
        <dbReference type="EMBL" id="MBN7772463.1"/>
    </source>
</evidence>
<organism evidence="10 11">
    <name type="scientific">Clostridium aminobutyricum</name>
    <dbReference type="NCBI Taxonomy" id="33953"/>
    <lineage>
        <taxon>Bacteria</taxon>
        <taxon>Bacillati</taxon>
        <taxon>Bacillota</taxon>
        <taxon>Clostridia</taxon>
        <taxon>Eubacteriales</taxon>
        <taxon>Clostridiaceae</taxon>
        <taxon>Clostridium</taxon>
    </lineage>
</organism>
<proteinExistence type="inferred from homology"/>
<comment type="caution">
    <text evidence="10">The sequence shown here is derived from an EMBL/GenBank/DDBJ whole genome shotgun (WGS) entry which is preliminary data.</text>
</comment>
<feature type="transmembrane region" description="Helical" evidence="9">
    <location>
        <begin position="313"/>
        <end position="330"/>
    </location>
</feature>
<dbReference type="Proteomes" id="UP000664545">
    <property type="component" value="Unassembled WGS sequence"/>
</dbReference>
<dbReference type="EMBL" id="JAFJZZ010000001">
    <property type="protein sequence ID" value="MBN7772463.1"/>
    <property type="molecule type" value="Genomic_DNA"/>
</dbReference>
<feature type="transmembrane region" description="Helical" evidence="9">
    <location>
        <begin position="151"/>
        <end position="173"/>
    </location>
</feature>
<keyword evidence="3 9" id="KW-0813">Transport</keyword>
<feature type="transmembrane region" description="Helical" evidence="9">
    <location>
        <begin position="368"/>
        <end position="387"/>
    </location>
</feature>
<dbReference type="GO" id="GO:0005304">
    <property type="term" value="F:L-valine transmembrane transporter activity"/>
    <property type="evidence" value="ECO:0007669"/>
    <property type="project" value="TreeGrafter"/>
</dbReference>